<reference evidence="6 7" key="1">
    <citation type="submission" date="2015-09" db="EMBL/GenBank/DDBJ databases">
        <title>Draft genome of a European isolate of the apple canker pathogen Neonectria ditissima.</title>
        <authorList>
            <person name="Gomez-Cortecero A."/>
            <person name="Harrison R.J."/>
            <person name="Armitage A.D."/>
        </authorList>
    </citation>
    <scope>NUCLEOTIDE SEQUENCE [LARGE SCALE GENOMIC DNA]</scope>
    <source>
        <strain evidence="6 7">R09/05</strain>
    </source>
</reference>
<dbReference type="Proteomes" id="UP000050424">
    <property type="component" value="Unassembled WGS sequence"/>
</dbReference>
<dbReference type="GO" id="GO:0003677">
    <property type="term" value="F:DNA binding"/>
    <property type="evidence" value="ECO:0007669"/>
    <property type="project" value="InterPro"/>
</dbReference>
<dbReference type="GO" id="GO:0005634">
    <property type="term" value="C:nucleus"/>
    <property type="evidence" value="ECO:0007669"/>
    <property type="project" value="UniProtKB-SubCell"/>
</dbReference>
<comment type="subcellular location">
    <subcellularLocation>
        <location evidence="1">Nucleus</location>
    </subcellularLocation>
</comment>
<dbReference type="PROSITE" id="PS00463">
    <property type="entry name" value="ZN2_CY6_FUNGAL_1"/>
    <property type="match status" value="1"/>
</dbReference>
<dbReference type="SUPFAM" id="SSF57701">
    <property type="entry name" value="Zn2/Cys6 DNA-binding domain"/>
    <property type="match status" value="1"/>
</dbReference>
<feature type="region of interest" description="Disordered" evidence="4">
    <location>
        <begin position="1"/>
        <end position="35"/>
    </location>
</feature>
<dbReference type="Gene3D" id="4.10.240.10">
    <property type="entry name" value="Zn(2)-C6 fungal-type DNA-binding domain"/>
    <property type="match status" value="1"/>
</dbReference>
<dbReference type="GO" id="GO:0008270">
    <property type="term" value="F:zinc ion binding"/>
    <property type="evidence" value="ECO:0007669"/>
    <property type="project" value="InterPro"/>
</dbReference>
<accession>A0A0P7B3T3</accession>
<dbReference type="Pfam" id="PF04082">
    <property type="entry name" value="Fungal_trans"/>
    <property type="match status" value="1"/>
</dbReference>
<gene>
    <name evidence="6" type="ORF">AK830_g5528</name>
</gene>
<evidence type="ECO:0000256" key="2">
    <source>
        <dbReference type="ARBA" id="ARBA00022723"/>
    </source>
</evidence>
<keyword evidence="3" id="KW-0539">Nucleus</keyword>
<dbReference type="GO" id="GO:0000981">
    <property type="term" value="F:DNA-binding transcription factor activity, RNA polymerase II-specific"/>
    <property type="evidence" value="ECO:0007669"/>
    <property type="project" value="InterPro"/>
</dbReference>
<feature type="region of interest" description="Disordered" evidence="4">
    <location>
        <begin position="80"/>
        <end position="109"/>
    </location>
</feature>
<dbReference type="PANTHER" id="PTHR31001">
    <property type="entry name" value="UNCHARACTERIZED TRANSCRIPTIONAL REGULATORY PROTEIN"/>
    <property type="match status" value="1"/>
</dbReference>
<dbReference type="GO" id="GO:0006351">
    <property type="term" value="P:DNA-templated transcription"/>
    <property type="evidence" value="ECO:0007669"/>
    <property type="project" value="InterPro"/>
</dbReference>
<dbReference type="SMART" id="SM00066">
    <property type="entry name" value="GAL4"/>
    <property type="match status" value="1"/>
</dbReference>
<dbReference type="AlphaFoldDB" id="A0A0P7B3T3"/>
<name>A0A0P7B3T3_9HYPO</name>
<feature type="region of interest" description="Disordered" evidence="4">
    <location>
        <begin position="633"/>
        <end position="657"/>
    </location>
</feature>
<dbReference type="PANTHER" id="PTHR31001:SF85">
    <property type="entry name" value="ZN(II)2CYS6 TRANSCRIPTION FACTOR (EUROFUNG)"/>
    <property type="match status" value="1"/>
</dbReference>
<evidence type="ECO:0000259" key="5">
    <source>
        <dbReference type="PROSITE" id="PS50048"/>
    </source>
</evidence>
<evidence type="ECO:0000313" key="7">
    <source>
        <dbReference type="Proteomes" id="UP000050424"/>
    </source>
</evidence>
<sequence>MASTDTTAHNRPIAIAPAPTAGSTELLDANGDSPQSTMPYTCQTCAKRKVKCDKVIPVCFSCRKGKLDCLYQAPRRRKRKLGGDVDERLSRMEPPQHQSGSEPQKNDESPLIQELLREPISLRWDEPNPTRTGKLLTGEGKSRYIDSPFWRNLGEDGMQHISDDEEEDREAANIAGASISDPLTAAFMGSGSQQSLLQYHPSHEEAIVLWKVHMENVEPLCKILHLPSISNMITAASQTPATASKSDECLLFSIYHFAVFSMAEEECVKRLGRSRNILLQRYHFATRQALVNASFLKTTEMSVLQALVLFLIPCRYSYDSHTYWILTGVAVRIGQRIGLHRDGEKLGLPPFEVQMRRRLYYQLLPLDGIASQMSGTGMVMMPDTWDTRPPLNLNDDQIWPGMTETPEEHKGATDMIFCLTRACIGKFFADAGKSMHSAGSGQFRDYTEADLAISKAESEVEERFIRYCDIVNPLHFLTMASARCGITAMRLRVRMPKIRNQTATDTERKDLFHLAEKILDTDAAAYAHASLKRYQWHVRPFFLWGTWDSLILVIASLWRVGLLSSAETDAAWARAEQVYGNHAELLESKRALYVAFGRLTLKAWAANPPSTRVPEPAFITALRSRRKARCDSSTATLSAETDAPLDGPSQENDETGHFGEFSDGLGFDINSDFDLDSAAWMFWDQLIQDDRALGS</sequence>
<dbReference type="PROSITE" id="PS50048">
    <property type="entry name" value="ZN2_CY6_FUNGAL_2"/>
    <property type="match status" value="1"/>
</dbReference>
<comment type="caution">
    <text evidence="6">The sequence shown here is derived from an EMBL/GenBank/DDBJ whole genome shotgun (WGS) entry which is preliminary data.</text>
</comment>
<dbReference type="EMBL" id="LKCW01000072">
    <property type="protein sequence ID" value="KPM41047.1"/>
    <property type="molecule type" value="Genomic_DNA"/>
</dbReference>
<dbReference type="Pfam" id="PF00172">
    <property type="entry name" value="Zn_clus"/>
    <property type="match status" value="1"/>
</dbReference>
<dbReference type="SMART" id="SM00906">
    <property type="entry name" value="Fungal_trans"/>
    <property type="match status" value="1"/>
</dbReference>
<dbReference type="InterPro" id="IPR050613">
    <property type="entry name" value="Sec_Metabolite_Reg"/>
</dbReference>
<dbReference type="OrthoDB" id="435881at2759"/>
<organism evidence="6 7">
    <name type="scientific">Neonectria ditissima</name>
    <dbReference type="NCBI Taxonomy" id="78410"/>
    <lineage>
        <taxon>Eukaryota</taxon>
        <taxon>Fungi</taxon>
        <taxon>Dikarya</taxon>
        <taxon>Ascomycota</taxon>
        <taxon>Pezizomycotina</taxon>
        <taxon>Sordariomycetes</taxon>
        <taxon>Hypocreomycetidae</taxon>
        <taxon>Hypocreales</taxon>
        <taxon>Nectriaceae</taxon>
        <taxon>Neonectria</taxon>
    </lineage>
</organism>
<evidence type="ECO:0000313" key="6">
    <source>
        <dbReference type="EMBL" id="KPM41047.1"/>
    </source>
</evidence>
<feature type="compositionally biased region" description="Basic and acidic residues" evidence="4">
    <location>
        <begin position="81"/>
        <end position="91"/>
    </location>
</feature>
<feature type="domain" description="Zn(2)-C6 fungal-type" evidence="5">
    <location>
        <begin position="41"/>
        <end position="71"/>
    </location>
</feature>
<keyword evidence="7" id="KW-1185">Reference proteome</keyword>
<dbReference type="InterPro" id="IPR036864">
    <property type="entry name" value="Zn2-C6_fun-type_DNA-bd_sf"/>
</dbReference>
<evidence type="ECO:0000256" key="4">
    <source>
        <dbReference type="SAM" id="MobiDB-lite"/>
    </source>
</evidence>
<dbReference type="InterPro" id="IPR007219">
    <property type="entry name" value="XnlR_reg_dom"/>
</dbReference>
<dbReference type="CDD" id="cd00067">
    <property type="entry name" value="GAL4"/>
    <property type="match status" value="1"/>
</dbReference>
<proteinExistence type="predicted"/>
<dbReference type="CDD" id="cd12148">
    <property type="entry name" value="fungal_TF_MHR"/>
    <property type="match status" value="1"/>
</dbReference>
<protein>
    <recommendedName>
        <fullName evidence="5">Zn(2)-C6 fungal-type domain-containing protein</fullName>
    </recommendedName>
</protein>
<keyword evidence="2" id="KW-0479">Metal-binding</keyword>
<evidence type="ECO:0000256" key="1">
    <source>
        <dbReference type="ARBA" id="ARBA00004123"/>
    </source>
</evidence>
<dbReference type="InterPro" id="IPR001138">
    <property type="entry name" value="Zn2Cys6_DnaBD"/>
</dbReference>
<evidence type="ECO:0000256" key="3">
    <source>
        <dbReference type="ARBA" id="ARBA00023242"/>
    </source>
</evidence>
<dbReference type="STRING" id="78410.A0A0P7B3T3"/>